<dbReference type="InterPro" id="IPR050515">
    <property type="entry name" value="Beta-lactam/transpept"/>
</dbReference>
<dbReference type="Proteomes" id="UP000216133">
    <property type="component" value="Unassembled WGS sequence"/>
</dbReference>
<name>A0A268QY48_SHOCL</name>
<feature type="non-terminal residue" evidence="3">
    <location>
        <position position="79"/>
    </location>
</feature>
<dbReference type="GO" id="GO:0071555">
    <property type="term" value="P:cell wall organization"/>
    <property type="evidence" value="ECO:0007669"/>
    <property type="project" value="TreeGrafter"/>
</dbReference>
<evidence type="ECO:0000313" key="4">
    <source>
        <dbReference type="Proteomes" id="UP000216133"/>
    </source>
</evidence>
<organism evidence="3 4">
    <name type="scientific">Shouchella clausii</name>
    <name type="common">Alkalihalobacillus clausii</name>
    <dbReference type="NCBI Taxonomy" id="79880"/>
    <lineage>
        <taxon>Bacteria</taxon>
        <taxon>Bacillati</taxon>
        <taxon>Bacillota</taxon>
        <taxon>Bacilli</taxon>
        <taxon>Bacillales</taxon>
        <taxon>Bacillaceae</taxon>
        <taxon>Shouchella</taxon>
    </lineage>
</organism>
<dbReference type="PANTHER" id="PTHR30627:SF1">
    <property type="entry name" value="PEPTIDOGLYCAN D,D-TRANSPEPTIDASE FTSI"/>
    <property type="match status" value="1"/>
</dbReference>
<keyword evidence="2" id="KW-0472">Membrane</keyword>
<proteinExistence type="predicted"/>
<dbReference type="SUPFAM" id="SSF56601">
    <property type="entry name" value="beta-lactamase/transpeptidase-like"/>
    <property type="match status" value="1"/>
</dbReference>
<evidence type="ECO:0000256" key="1">
    <source>
        <dbReference type="ARBA" id="ARBA00004370"/>
    </source>
</evidence>
<dbReference type="PANTHER" id="PTHR30627">
    <property type="entry name" value="PEPTIDOGLYCAN D,D-TRANSPEPTIDASE"/>
    <property type="match status" value="1"/>
</dbReference>
<protein>
    <recommendedName>
        <fullName evidence="5">Penicillin-binding protein dimerisation domain-containing protein</fullName>
    </recommendedName>
</protein>
<comment type="subcellular location">
    <subcellularLocation>
        <location evidence="1">Membrane</location>
    </subcellularLocation>
</comment>
<dbReference type="GO" id="GO:0008658">
    <property type="term" value="F:penicillin binding"/>
    <property type="evidence" value="ECO:0007669"/>
    <property type="project" value="TreeGrafter"/>
</dbReference>
<dbReference type="AlphaFoldDB" id="A0A268QY48"/>
<evidence type="ECO:0000313" key="3">
    <source>
        <dbReference type="EMBL" id="PAF12974.1"/>
    </source>
</evidence>
<sequence length="79" mass="8829">LGLESYYDKQLKGEKGYVKFFSDAKGQRMPGEADDYTAPVDGNNLKLTIDTRVQTIIERELDNVQATYNPDGIIAIAMN</sequence>
<gene>
    <name evidence="3" type="ORF">CHH61_24875</name>
</gene>
<evidence type="ECO:0008006" key="5">
    <source>
        <dbReference type="Google" id="ProtNLM"/>
    </source>
</evidence>
<feature type="non-terminal residue" evidence="3">
    <location>
        <position position="1"/>
    </location>
</feature>
<dbReference type="GO" id="GO:0005886">
    <property type="term" value="C:plasma membrane"/>
    <property type="evidence" value="ECO:0007669"/>
    <property type="project" value="TreeGrafter"/>
</dbReference>
<dbReference type="Gene3D" id="3.90.1310.10">
    <property type="entry name" value="Penicillin-binding protein 2a (Domain 2)"/>
    <property type="match status" value="1"/>
</dbReference>
<dbReference type="InterPro" id="IPR012338">
    <property type="entry name" value="Beta-lactam/transpept-like"/>
</dbReference>
<dbReference type="EMBL" id="NPBS01000640">
    <property type="protein sequence ID" value="PAF12974.1"/>
    <property type="molecule type" value="Genomic_DNA"/>
</dbReference>
<comment type="caution">
    <text evidence="3">The sequence shown here is derived from an EMBL/GenBank/DDBJ whole genome shotgun (WGS) entry which is preliminary data.</text>
</comment>
<evidence type="ECO:0000256" key="2">
    <source>
        <dbReference type="ARBA" id="ARBA00023136"/>
    </source>
</evidence>
<accession>A0A268QY48</accession>
<reference evidence="3 4" key="1">
    <citation type="submission" date="2017-07" db="EMBL/GenBank/DDBJ databases">
        <title>Isolation and whole genome analysis of endospore-forming bacteria from heroin.</title>
        <authorList>
            <person name="Kalinowski J."/>
            <person name="Ahrens B."/>
            <person name="Al-Dilaimi A."/>
            <person name="Winkler A."/>
            <person name="Wibberg D."/>
            <person name="Schleenbecker U."/>
            <person name="Ruckert C."/>
            <person name="Wolfel R."/>
            <person name="Grass G."/>
        </authorList>
    </citation>
    <scope>NUCLEOTIDE SEQUENCE [LARGE SCALE GENOMIC DNA]</scope>
    <source>
        <strain evidence="3 4">7523-2</strain>
    </source>
</reference>